<evidence type="ECO:0000313" key="1">
    <source>
        <dbReference type="EMBL" id="MFM9327796.1"/>
    </source>
</evidence>
<keyword evidence="2" id="KW-1185">Reference proteome</keyword>
<dbReference type="Proteomes" id="UP001631969">
    <property type="component" value="Unassembled WGS sequence"/>
</dbReference>
<protein>
    <submittedName>
        <fullName evidence="1">Alpha/beta hydrolase</fullName>
    </submittedName>
</protein>
<proteinExistence type="predicted"/>
<evidence type="ECO:0000313" key="2">
    <source>
        <dbReference type="Proteomes" id="UP001631969"/>
    </source>
</evidence>
<reference evidence="1" key="1">
    <citation type="submission" date="2024-12" db="EMBL/GenBank/DDBJ databases">
        <authorList>
            <person name="Wu N."/>
        </authorList>
    </citation>
    <scope>NUCLEOTIDE SEQUENCE</scope>
    <source>
        <strain evidence="1">P15</strain>
    </source>
</reference>
<dbReference type="EMBL" id="JBJURJ010000003">
    <property type="protein sequence ID" value="MFM9327796.1"/>
    <property type="molecule type" value="Genomic_DNA"/>
</dbReference>
<organism evidence="1 2">
    <name type="scientific">Paenibacillus mesotrionivorans</name>
    <dbReference type="NCBI Taxonomy" id="3160968"/>
    <lineage>
        <taxon>Bacteria</taxon>
        <taxon>Bacillati</taxon>
        <taxon>Bacillota</taxon>
        <taxon>Bacilli</taxon>
        <taxon>Bacillales</taxon>
        <taxon>Paenibacillaceae</taxon>
        <taxon>Paenibacillus</taxon>
    </lineage>
</organism>
<gene>
    <name evidence="1" type="ORF">ACI1P1_05710</name>
</gene>
<comment type="caution">
    <text evidence="1">The sequence shown here is derived from an EMBL/GenBank/DDBJ whole genome shotgun (WGS) entry which is preliminary data.</text>
</comment>
<keyword evidence="1" id="KW-0378">Hydrolase</keyword>
<sequence>MEIAKDWSVLPEDQAETVIYGVRNGIPLRMLAMKPSVSGAPVPCLVFIHGGGFTGGSAEMLLPYCRYFVRRGFACFTVDYRLMQTGEEGAPADGAVTLAECVADCKAAVRYVRRHAGLWGGDPDKLVLAGESAGGYLAAAVTALRHVEEEEADLAVSCVPQFLVLYNPITQLLSKWKMRVEQPGDSDPDGDSEADRWLARHRRARELSPLLHLTGAHPATLAVHGLEDTVVLPEDSAEYAVRLRGLEVEGQLVLLPGLQHAFALTNYKSPDEVVEQTMLLTARFLADHGYGTMG</sequence>
<name>A0ACC7NVS0_9BACL</name>
<accession>A0ACC7NVS0</accession>